<evidence type="ECO:0000313" key="2">
    <source>
        <dbReference type="WBParaSite" id="nRc.2.0.1.t12230-RA"/>
    </source>
</evidence>
<organism evidence="1 2">
    <name type="scientific">Romanomermis culicivorax</name>
    <name type="common">Nematode worm</name>
    <dbReference type="NCBI Taxonomy" id="13658"/>
    <lineage>
        <taxon>Eukaryota</taxon>
        <taxon>Metazoa</taxon>
        <taxon>Ecdysozoa</taxon>
        <taxon>Nematoda</taxon>
        <taxon>Enoplea</taxon>
        <taxon>Dorylaimia</taxon>
        <taxon>Mermithida</taxon>
        <taxon>Mermithoidea</taxon>
        <taxon>Mermithidae</taxon>
        <taxon>Romanomermis</taxon>
    </lineage>
</organism>
<dbReference type="Proteomes" id="UP000887565">
    <property type="component" value="Unplaced"/>
</dbReference>
<proteinExistence type="predicted"/>
<keyword evidence="1" id="KW-1185">Reference proteome</keyword>
<dbReference type="WBParaSite" id="nRc.2.0.1.t12230-RA">
    <property type="protein sequence ID" value="nRc.2.0.1.t12230-RA"/>
    <property type="gene ID" value="nRc.2.0.1.g12230"/>
</dbReference>
<accession>A0A915IDG8</accession>
<reference evidence="2" key="1">
    <citation type="submission" date="2022-11" db="UniProtKB">
        <authorList>
            <consortium name="WormBaseParasite"/>
        </authorList>
    </citation>
    <scope>IDENTIFICATION</scope>
</reference>
<sequence length="23" mass="2444">TVNSPISNDDSLIPIELCDIVSV</sequence>
<name>A0A915IDG8_ROMCU</name>
<protein>
    <submittedName>
        <fullName evidence="2">Uncharacterized protein</fullName>
    </submittedName>
</protein>
<evidence type="ECO:0000313" key="1">
    <source>
        <dbReference type="Proteomes" id="UP000887565"/>
    </source>
</evidence>
<dbReference type="AlphaFoldDB" id="A0A915IDG8"/>